<reference evidence="2" key="1">
    <citation type="submission" date="2019-12" db="EMBL/GenBank/DDBJ databases">
        <title>Novel species isolated from a subtropical stream in China.</title>
        <authorList>
            <person name="Lu H."/>
        </authorList>
    </citation>
    <scope>NUCLEOTIDE SEQUENCE [LARGE SCALE GENOMIC DNA]</scope>
    <source>
        <strain evidence="2">FT81W</strain>
    </source>
</reference>
<dbReference type="InterPro" id="IPR045584">
    <property type="entry name" value="Pilin-like"/>
</dbReference>
<sequence>MGLAPRRHTRPARRGGFTLVELITILVVVGVLAGVAAPRFFQRKGFDAVSYTDQVRALMRYGQKIAIAQSRNVFVRLNGSSVALCYDGGCGAHVPSPGGANTGTGVTLAGCAGDKTWACEGAPNGLAITAATFYFDPTGQPFAASDPLGGQNSTFVSLTVAVTGDGATHNVTVTPVTGYVF</sequence>
<evidence type="ECO:0000313" key="3">
    <source>
        <dbReference type="Proteomes" id="UP000447355"/>
    </source>
</evidence>
<protein>
    <submittedName>
        <fullName evidence="2">MSHA biogenesis protein MshC</fullName>
    </submittedName>
</protein>
<comment type="caution">
    <text evidence="2">The sequence shown here is derived from an EMBL/GenBank/DDBJ whole genome shotgun (WGS) entry which is preliminary data.</text>
</comment>
<dbReference type="PROSITE" id="PS00409">
    <property type="entry name" value="PROKAR_NTER_METHYL"/>
    <property type="match status" value="1"/>
</dbReference>
<evidence type="ECO:0000256" key="1">
    <source>
        <dbReference type="SAM" id="Phobius"/>
    </source>
</evidence>
<gene>
    <name evidence="2" type="ORF">GTP90_31255</name>
</gene>
<dbReference type="EMBL" id="WWCX01000114">
    <property type="protein sequence ID" value="MYM98335.1"/>
    <property type="molecule type" value="Genomic_DNA"/>
</dbReference>
<feature type="transmembrane region" description="Helical" evidence="1">
    <location>
        <begin position="16"/>
        <end position="37"/>
    </location>
</feature>
<dbReference type="InterPro" id="IPR012902">
    <property type="entry name" value="N_methyl_site"/>
</dbReference>
<dbReference type="Proteomes" id="UP000447355">
    <property type="component" value="Unassembled WGS sequence"/>
</dbReference>
<organism evidence="2 3">
    <name type="scientific">Duganella vulcania</name>
    <dbReference type="NCBI Taxonomy" id="2692166"/>
    <lineage>
        <taxon>Bacteria</taxon>
        <taxon>Pseudomonadati</taxon>
        <taxon>Pseudomonadota</taxon>
        <taxon>Betaproteobacteria</taxon>
        <taxon>Burkholderiales</taxon>
        <taxon>Oxalobacteraceae</taxon>
        <taxon>Telluria group</taxon>
        <taxon>Duganella</taxon>
    </lineage>
</organism>
<dbReference type="AlphaFoldDB" id="A0A845GWS1"/>
<dbReference type="SUPFAM" id="SSF54523">
    <property type="entry name" value="Pili subunits"/>
    <property type="match status" value="1"/>
</dbReference>
<proteinExistence type="predicted"/>
<keyword evidence="1" id="KW-0812">Transmembrane</keyword>
<keyword evidence="1" id="KW-1133">Transmembrane helix</keyword>
<dbReference type="Pfam" id="PF07963">
    <property type="entry name" value="N_methyl"/>
    <property type="match status" value="1"/>
</dbReference>
<dbReference type="Gene3D" id="3.30.700.10">
    <property type="entry name" value="Glycoprotein, Type 4 Pilin"/>
    <property type="match status" value="1"/>
</dbReference>
<accession>A0A845GWS1</accession>
<name>A0A845GWS1_9BURK</name>
<keyword evidence="1" id="KW-0472">Membrane</keyword>
<evidence type="ECO:0000313" key="2">
    <source>
        <dbReference type="EMBL" id="MYM98335.1"/>
    </source>
</evidence>